<evidence type="ECO:0000313" key="17">
    <source>
        <dbReference type="EMBL" id="CAL1612168.1"/>
    </source>
</evidence>
<keyword evidence="10" id="KW-0130">Cell adhesion</keyword>
<evidence type="ECO:0000256" key="15">
    <source>
        <dbReference type="ARBA" id="ARBA00023180"/>
    </source>
</evidence>
<dbReference type="InterPro" id="IPR057073">
    <property type="entry name" value="EGF_integrin_2"/>
</dbReference>
<evidence type="ECO:0000256" key="12">
    <source>
        <dbReference type="ARBA" id="ARBA00023037"/>
    </source>
</evidence>
<evidence type="ECO:0000256" key="1">
    <source>
        <dbReference type="ARBA" id="ARBA00004479"/>
    </source>
</evidence>
<dbReference type="Proteomes" id="UP001497482">
    <property type="component" value="Chromosome 7"/>
</dbReference>
<evidence type="ECO:0000256" key="5">
    <source>
        <dbReference type="ARBA" id="ARBA00022723"/>
    </source>
</evidence>
<dbReference type="Pfam" id="PF23105">
    <property type="entry name" value="EGF_integrin"/>
    <property type="match status" value="1"/>
</dbReference>
<keyword evidence="12" id="KW-0401">Integrin</keyword>
<keyword evidence="3" id="KW-0245">EGF-like domain</keyword>
<comment type="similarity">
    <text evidence="2">Belongs to the integrin beta chain family.</text>
</comment>
<keyword evidence="9" id="KW-0460">Magnesium</keyword>
<dbReference type="PANTHER" id="PTHR10082:SF60">
    <property type="entry name" value="INTEGRIN BETA-PS"/>
    <property type="match status" value="1"/>
</dbReference>
<keyword evidence="4" id="KW-0812">Transmembrane</keyword>
<dbReference type="GO" id="GO:0046872">
    <property type="term" value="F:metal ion binding"/>
    <property type="evidence" value="ECO:0007669"/>
    <property type="project" value="UniProtKB-KW"/>
</dbReference>
<dbReference type="AlphaFoldDB" id="A0AAV2MFJ3"/>
<protein>
    <recommendedName>
        <fullName evidence="16">Integrin beta subunit tail domain-containing protein</fullName>
    </recommendedName>
</protein>
<dbReference type="InterPro" id="IPR040622">
    <property type="entry name" value="EGF_integrin_1"/>
</dbReference>
<dbReference type="GO" id="GO:0098609">
    <property type="term" value="P:cell-cell adhesion"/>
    <property type="evidence" value="ECO:0007669"/>
    <property type="project" value="TreeGrafter"/>
</dbReference>
<evidence type="ECO:0000256" key="11">
    <source>
        <dbReference type="ARBA" id="ARBA00022989"/>
    </source>
</evidence>
<dbReference type="InterPro" id="IPR057243">
    <property type="entry name" value="Integrin_I-EGF_CS"/>
</dbReference>
<evidence type="ECO:0000256" key="7">
    <source>
        <dbReference type="ARBA" id="ARBA00022737"/>
    </source>
</evidence>
<evidence type="ECO:0000256" key="9">
    <source>
        <dbReference type="ARBA" id="ARBA00022842"/>
    </source>
</evidence>
<dbReference type="InterPro" id="IPR036349">
    <property type="entry name" value="Integrin_bsu_tail_dom_sf"/>
</dbReference>
<dbReference type="Gene3D" id="4.10.1240.30">
    <property type="match status" value="1"/>
</dbReference>
<dbReference type="PROSITE" id="PS00243">
    <property type="entry name" value="I_EGF_1"/>
    <property type="match status" value="1"/>
</dbReference>
<dbReference type="GO" id="GO:0008305">
    <property type="term" value="C:integrin complex"/>
    <property type="evidence" value="ECO:0007669"/>
    <property type="project" value="TreeGrafter"/>
</dbReference>
<keyword evidence="13" id="KW-0472">Membrane</keyword>
<keyword evidence="14" id="KW-1015">Disulfide bond</keyword>
<accession>A0AAV2MFJ3</accession>
<dbReference type="Gene3D" id="2.10.25.10">
    <property type="entry name" value="Laminin"/>
    <property type="match status" value="2"/>
</dbReference>
<keyword evidence="6" id="KW-0732">Signal</keyword>
<name>A0AAV2MFJ3_KNICA</name>
<keyword evidence="7" id="KW-0677">Repeat</keyword>
<dbReference type="GO" id="GO:0005925">
    <property type="term" value="C:focal adhesion"/>
    <property type="evidence" value="ECO:0007669"/>
    <property type="project" value="TreeGrafter"/>
</dbReference>
<dbReference type="GO" id="GO:0005178">
    <property type="term" value="F:integrin binding"/>
    <property type="evidence" value="ECO:0007669"/>
    <property type="project" value="TreeGrafter"/>
</dbReference>
<dbReference type="InterPro" id="IPR013111">
    <property type="entry name" value="EGF_extracell"/>
</dbReference>
<comment type="subcellular location">
    <subcellularLocation>
        <location evidence="1">Membrane</location>
        <topology evidence="1">Single-pass type I membrane protein</topology>
    </subcellularLocation>
</comment>
<evidence type="ECO:0000256" key="14">
    <source>
        <dbReference type="ARBA" id="ARBA00023157"/>
    </source>
</evidence>
<dbReference type="InterPro" id="IPR015812">
    <property type="entry name" value="Integrin_bsu"/>
</dbReference>
<dbReference type="GO" id="GO:0007229">
    <property type="term" value="P:integrin-mediated signaling pathway"/>
    <property type="evidence" value="ECO:0007669"/>
    <property type="project" value="UniProtKB-KW"/>
</dbReference>
<proteinExistence type="inferred from homology"/>
<evidence type="ECO:0000256" key="13">
    <source>
        <dbReference type="ARBA" id="ARBA00023136"/>
    </source>
</evidence>
<evidence type="ECO:0000256" key="8">
    <source>
        <dbReference type="ARBA" id="ARBA00022837"/>
    </source>
</evidence>
<evidence type="ECO:0000256" key="10">
    <source>
        <dbReference type="ARBA" id="ARBA00022889"/>
    </source>
</evidence>
<gene>
    <name evidence="17" type="ORF">KC01_LOCUS38519</name>
</gene>
<keyword evidence="18" id="KW-1185">Reference proteome</keyword>
<dbReference type="InterPro" id="IPR032695">
    <property type="entry name" value="Integrin_dom_sf"/>
</dbReference>
<dbReference type="EMBL" id="OZ035829">
    <property type="protein sequence ID" value="CAL1612168.1"/>
    <property type="molecule type" value="Genomic_DNA"/>
</dbReference>
<dbReference type="GO" id="GO:0007160">
    <property type="term" value="P:cell-matrix adhesion"/>
    <property type="evidence" value="ECO:0007669"/>
    <property type="project" value="TreeGrafter"/>
</dbReference>
<dbReference type="GO" id="GO:0009986">
    <property type="term" value="C:cell surface"/>
    <property type="evidence" value="ECO:0007669"/>
    <property type="project" value="TreeGrafter"/>
</dbReference>
<keyword evidence="8" id="KW-0106">Calcium</keyword>
<dbReference type="PANTHER" id="PTHR10082">
    <property type="entry name" value="INTEGRIN BETA SUBUNIT"/>
    <property type="match status" value="1"/>
</dbReference>
<dbReference type="SUPFAM" id="SSF69687">
    <property type="entry name" value="Integrin beta tail domain"/>
    <property type="match status" value="1"/>
</dbReference>
<sequence>MNRRGGCNTAKRLQRGGCSRVYNPRGELTITRNEPADGRSIQLEPQEMSVSLRPGVNLLFPIKVRTQEPLLQLEASGAPEGLNITFRKRTATDGPVFEVSLKVEECPPQNQTGPWSVHIRPSGFSHGAKVEINVDCGCSCLDRPEPHSPHCSLHGTFTCGLCTCDPLYVGARCGTHVSSLEEDANDPEAPCRKGPGAPVCSGKGLCEDGYCVCNELENSSGRFSGRFCECNNFECPLRNGSLCGGQGDCECGQCVCMNGWTGDDCGCSMDPAPCRSENQLIGPLCESCPTCSNRCQDHSSCAECKVFQTHRCEEECRLYTVSLVDTVDDLPAPRCRMFSRQDSCVFHFSYSSSKHLTVTKSKECPGTT</sequence>
<reference evidence="17 18" key="1">
    <citation type="submission" date="2024-04" db="EMBL/GenBank/DDBJ databases">
        <authorList>
            <person name="Waldvogel A.-M."/>
            <person name="Schoenle A."/>
        </authorList>
    </citation>
    <scope>NUCLEOTIDE SEQUENCE [LARGE SCALE GENOMIC DNA]</scope>
</reference>
<evidence type="ECO:0000256" key="4">
    <source>
        <dbReference type="ARBA" id="ARBA00022692"/>
    </source>
</evidence>
<organism evidence="17 18">
    <name type="scientific">Knipowitschia caucasica</name>
    <name type="common">Caucasian dwarf goby</name>
    <name type="synonym">Pomatoschistus caucasicus</name>
    <dbReference type="NCBI Taxonomy" id="637954"/>
    <lineage>
        <taxon>Eukaryota</taxon>
        <taxon>Metazoa</taxon>
        <taxon>Chordata</taxon>
        <taxon>Craniata</taxon>
        <taxon>Vertebrata</taxon>
        <taxon>Euteleostomi</taxon>
        <taxon>Actinopterygii</taxon>
        <taxon>Neopterygii</taxon>
        <taxon>Teleostei</taxon>
        <taxon>Neoteleostei</taxon>
        <taxon>Acanthomorphata</taxon>
        <taxon>Gobiaria</taxon>
        <taxon>Gobiiformes</taxon>
        <taxon>Gobioidei</taxon>
        <taxon>Gobiidae</taxon>
        <taxon>Gobiinae</taxon>
        <taxon>Knipowitschia</taxon>
    </lineage>
</organism>
<dbReference type="InterPro" id="IPR012896">
    <property type="entry name" value="Integrin_bsu_tail"/>
</dbReference>
<dbReference type="SMART" id="SM01242">
    <property type="entry name" value="Integrin_B_tail"/>
    <property type="match status" value="1"/>
</dbReference>
<evidence type="ECO:0000256" key="2">
    <source>
        <dbReference type="ARBA" id="ARBA00007449"/>
    </source>
</evidence>
<evidence type="ECO:0000259" key="16">
    <source>
        <dbReference type="SMART" id="SM01242"/>
    </source>
</evidence>
<dbReference type="Pfam" id="PF18372">
    <property type="entry name" value="I-EGF_1"/>
    <property type="match status" value="1"/>
</dbReference>
<dbReference type="SUPFAM" id="SSF57196">
    <property type="entry name" value="EGF/Laminin"/>
    <property type="match status" value="1"/>
</dbReference>
<dbReference type="FunFam" id="2.10.25.10:FF:000036">
    <property type="entry name" value="Integrin beta"/>
    <property type="match status" value="1"/>
</dbReference>
<dbReference type="Gene3D" id="2.60.40.1510">
    <property type="entry name" value="ntegrin, alpha v. Chain A, domain 3"/>
    <property type="match status" value="1"/>
</dbReference>
<keyword evidence="15" id="KW-0325">Glycoprotein</keyword>
<evidence type="ECO:0000256" key="3">
    <source>
        <dbReference type="ARBA" id="ARBA00022536"/>
    </source>
</evidence>
<evidence type="ECO:0000313" key="18">
    <source>
        <dbReference type="Proteomes" id="UP001497482"/>
    </source>
</evidence>
<dbReference type="Pfam" id="PF07974">
    <property type="entry name" value="EGF_2"/>
    <property type="match status" value="1"/>
</dbReference>
<evidence type="ECO:0000256" key="6">
    <source>
        <dbReference type="ARBA" id="ARBA00022729"/>
    </source>
</evidence>
<feature type="domain" description="Integrin beta subunit tail" evidence="16">
    <location>
        <begin position="295"/>
        <end position="366"/>
    </location>
</feature>
<dbReference type="GO" id="GO:0033627">
    <property type="term" value="P:cell adhesion mediated by integrin"/>
    <property type="evidence" value="ECO:0007669"/>
    <property type="project" value="TreeGrafter"/>
</dbReference>
<keyword evidence="11" id="KW-1133">Transmembrane helix</keyword>
<dbReference type="GO" id="GO:0016477">
    <property type="term" value="P:cell migration"/>
    <property type="evidence" value="ECO:0007669"/>
    <property type="project" value="TreeGrafter"/>
</dbReference>
<dbReference type="SUPFAM" id="SSF69179">
    <property type="entry name" value="Integrin domains"/>
    <property type="match status" value="1"/>
</dbReference>
<keyword evidence="5" id="KW-0479">Metal-binding</keyword>